<feature type="region of interest" description="Disordered" evidence="1">
    <location>
        <begin position="99"/>
        <end position="120"/>
    </location>
</feature>
<reference evidence="2" key="1">
    <citation type="submission" date="2020-11" db="EMBL/GenBank/DDBJ databases">
        <authorList>
            <person name="Tran Van P."/>
        </authorList>
    </citation>
    <scope>NUCLEOTIDE SEQUENCE</scope>
</reference>
<evidence type="ECO:0000313" key="2">
    <source>
        <dbReference type="EMBL" id="CAD7250247.1"/>
    </source>
</evidence>
<evidence type="ECO:0000313" key="3">
    <source>
        <dbReference type="Proteomes" id="UP000677054"/>
    </source>
</evidence>
<feature type="compositionally biased region" description="Basic and acidic residues" evidence="1">
    <location>
        <begin position="99"/>
        <end position="109"/>
    </location>
</feature>
<dbReference type="EMBL" id="CAJPEV010002747">
    <property type="protein sequence ID" value="CAG0897917.1"/>
    <property type="molecule type" value="Genomic_DNA"/>
</dbReference>
<dbReference type="AlphaFoldDB" id="A0A7R9AA02"/>
<keyword evidence="3" id="KW-1185">Reference proteome</keyword>
<sequence length="120" mass="13667">MELAIALSINPGLGGNAFTPRLTCLQRILELNKSYEEMNAEHFKTHPDYLQQMASGGFEEGYLQPHGILDFQRESSASYQDNAIHEYCEINENFKSKISDNVPKDEIRGRQYPGIQTDEL</sequence>
<dbReference type="Proteomes" id="UP000677054">
    <property type="component" value="Unassembled WGS sequence"/>
</dbReference>
<name>A0A7R9AA02_9CRUS</name>
<accession>A0A7R9AA02</accession>
<gene>
    <name evidence="2" type="ORF">DSTB1V02_LOCUS10029</name>
</gene>
<evidence type="ECO:0000256" key="1">
    <source>
        <dbReference type="SAM" id="MobiDB-lite"/>
    </source>
</evidence>
<organism evidence="2">
    <name type="scientific">Darwinula stevensoni</name>
    <dbReference type="NCBI Taxonomy" id="69355"/>
    <lineage>
        <taxon>Eukaryota</taxon>
        <taxon>Metazoa</taxon>
        <taxon>Ecdysozoa</taxon>
        <taxon>Arthropoda</taxon>
        <taxon>Crustacea</taxon>
        <taxon>Oligostraca</taxon>
        <taxon>Ostracoda</taxon>
        <taxon>Podocopa</taxon>
        <taxon>Podocopida</taxon>
        <taxon>Darwinulocopina</taxon>
        <taxon>Darwinuloidea</taxon>
        <taxon>Darwinulidae</taxon>
        <taxon>Darwinula</taxon>
    </lineage>
</organism>
<proteinExistence type="predicted"/>
<protein>
    <submittedName>
        <fullName evidence="2">Uncharacterized protein</fullName>
    </submittedName>
</protein>
<dbReference type="EMBL" id="LR902264">
    <property type="protein sequence ID" value="CAD7250247.1"/>
    <property type="molecule type" value="Genomic_DNA"/>
</dbReference>